<dbReference type="InterPro" id="IPR036514">
    <property type="entry name" value="SGNH_hydro_sf"/>
</dbReference>
<protein>
    <recommendedName>
        <fullName evidence="4">SGNH hydrolase-type esterase domain-containing protein</fullName>
    </recommendedName>
</protein>
<dbReference type="InterPro" id="IPR013830">
    <property type="entry name" value="SGNH_hydro"/>
</dbReference>
<feature type="signal peptide" evidence="3">
    <location>
        <begin position="1"/>
        <end position="18"/>
    </location>
</feature>
<dbReference type="SUPFAM" id="SSF52266">
    <property type="entry name" value="SGNH hydrolase"/>
    <property type="match status" value="1"/>
</dbReference>
<proteinExistence type="inferred from homology"/>
<comment type="similarity">
    <text evidence="1">Belongs to the 'GDSL' lipolytic enzyme family.</text>
</comment>
<keyword evidence="2" id="KW-0378">Hydrolase</keyword>
<dbReference type="STRING" id="100787.A0A0G4KRC9"/>
<keyword evidence="7" id="KW-1185">Reference proteome</keyword>
<keyword evidence="3" id="KW-0732">Signal</keyword>
<organism evidence="5 8">
    <name type="scientific">Verticillium longisporum</name>
    <name type="common">Verticillium dahliae var. longisporum</name>
    <dbReference type="NCBI Taxonomy" id="100787"/>
    <lineage>
        <taxon>Eukaryota</taxon>
        <taxon>Fungi</taxon>
        <taxon>Dikarya</taxon>
        <taxon>Ascomycota</taxon>
        <taxon>Pezizomycotina</taxon>
        <taxon>Sordariomycetes</taxon>
        <taxon>Hypocreomycetidae</taxon>
        <taxon>Glomerellales</taxon>
        <taxon>Plectosphaerellaceae</taxon>
        <taxon>Verticillium</taxon>
    </lineage>
</organism>
<dbReference type="EMBL" id="CVQH01022527">
    <property type="protein sequence ID" value="CRK33361.1"/>
    <property type="molecule type" value="Genomic_DNA"/>
</dbReference>
<name>A0A0G4KRC9_VERLO</name>
<sequence length="293" mass="30957">MRANFLLAAAACLGLTSALPTEDVAALEERQTRVPTIFLCGDSTVATVGASSQTQGWGAFLQYSFQTSRAIVDNRAIGGRSARSYTREGRFDTVANLAQPGDWVVIELGHNDGGSLSTDNGRSACFGDGEQTCSTVYNGVAETVLTFPKYLKNAANKMLAKGAKVIISTSTPRNVWQTGSYAWSPPRFHYYGWLAAQQLGGPANGVYFLPHGEYGAQAQRNLGASTVNAGYPVDHLHPGPFIADAMAKSFVLALRCGSTALGDLVRNSTSSLTSTYLGPCIGAANSTISALLR</sequence>
<evidence type="ECO:0000313" key="8">
    <source>
        <dbReference type="Proteomes" id="UP000045706"/>
    </source>
</evidence>
<dbReference type="PANTHER" id="PTHR43695:SF1">
    <property type="entry name" value="RHAMNOGALACTURONAN ACETYLESTERASE"/>
    <property type="match status" value="1"/>
</dbReference>
<dbReference type="PANTHER" id="PTHR43695">
    <property type="entry name" value="PUTATIVE (AFU_ORTHOLOGUE AFUA_2G17250)-RELATED"/>
    <property type="match status" value="1"/>
</dbReference>
<evidence type="ECO:0000313" key="7">
    <source>
        <dbReference type="Proteomes" id="UP000044602"/>
    </source>
</evidence>
<accession>A0A0G4KRC9</accession>
<dbReference type="GO" id="GO:0016787">
    <property type="term" value="F:hydrolase activity"/>
    <property type="evidence" value="ECO:0007669"/>
    <property type="project" value="UniProtKB-KW"/>
</dbReference>
<evidence type="ECO:0000256" key="2">
    <source>
        <dbReference type="ARBA" id="ARBA00022801"/>
    </source>
</evidence>
<dbReference type="EMBL" id="CVQI01003002">
    <property type="protein sequence ID" value="CRK12319.1"/>
    <property type="molecule type" value="Genomic_DNA"/>
</dbReference>
<dbReference type="Proteomes" id="UP000044602">
    <property type="component" value="Unassembled WGS sequence"/>
</dbReference>
<feature type="domain" description="SGNH hydrolase-type esterase" evidence="4">
    <location>
        <begin position="41"/>
        <end position="211"/>
    </location>
</feature>
<dbReference type="Gene3D" id="3.40.50.1110">
    <property type="entry name" value="SGNH hydrolase"/>
    <property type="match status" value="1"/>
</dbReference>
<evidence type="ECO:0000256" key="1">
    <source>
        <dbReference type="ARBA" id="ARBA00008668"/>
    </source>
</evidence>
<evidence type="ECO:0000313" key="6">
    <source>
        <dbReference type="EMBL" id="CRK33361.1"/>
    </source>
</evidence>
<evidence type="ECO:0000313" key="5">
    <source>
        <dbReference type="EMBL" id="CRK12319.1"/>
    </source>
</evidence>
<reference evidence="7 8" key="1">
    <citation type="submission" date="2015-05" db="EMBL/GenBank/DDBJ databases">
        <authorList>
            <person name="Fogelqvist Johan"/>
        </authorList>
    </citation>
    <scope>NUCLEOTIDE SEQUENCE [LARGE SCALE GENOMIC DNA]</scope>
    <source>
        <strain evidence="6">VL1</strain>
        <strain evidence="5">VL2</strain>
    </source>
</reference>
<feature type="chain" id="PRO_5007404637" description="SGNH hydrolase-type esterase domain-containing protein" evidence="3">
    <location>
        <begin position="19"/>
        <end position="293"/>
    </location>
</feature>
<dbReference type="Proteomes" id="UP000045706">
    <property type="component" value="Unassembled WGS sequence"/>
</dbReference>
<evidence type="ECO:0000259" key="4">
    <source>
        <dbReference type="Pfam" id="PF13472"/>
    </source>
</evidence>
<gene>
    <name evidence="6" type="ORF">BN1708_001049</name>
    <name evidence="5" type="ORF">BN1723_009693</name>
</gene>
<dbReference type="InterPro" id="IPR037459">
    <property type="entry name" value="RhgT-like"/>
</dbReference>
<dbReference type="Pfam" id="PF13472">
    <property type="entry name" value="Lipase_GDSL_2"/>
    <property type="match status" value="1"/>
</dbReference>
<dbReference type="AlphaFoldDB" id="A0A0G4KRC9"/>
<evidence type="ECO:0000256" key="3">
    <source>
        <dbReference type="SAM" id="SignalP"/>
    </source>
</evidence>